<evidence type="ECO:0000313" key="2">
    <source>
        <dbReference type="Proteomes" id="UP000012149"/>
    </source>
</evidence>
<sequence length="106" mass="12222">MLTEFKTDDPEGTKNSILQKIKTIREELTILLQKKERTYDSVIRPLNDLVQEMQIEFTVLAHLNSVKKFRADSGSIYRSTSRNHRFLYGLGTERGIESGISGNFKE</sequence>
<name>M6VQM0_9LEPT</name>
<reference evidence="1 2" key="1">
    <citation type="submission" date="2013-01" db="EMBL/GenBank/DDBJ databases">
        <authorList>
            <person name="Harkins D.M."/>
            <person name="Durkin A.S."/>
            <person name="Brinkac L.M."/>
            <person name="Haft D.H."/>
            <person name="Selengut J.D."/>
            <person name="Sanka R."/>
            <person name="DePew J."/>
            <person name="Purushe J."/>
            <person name="Matthias M.A."/>
            <person name="Vinetz J.M."/>
            <person name="Sutton G.G."/>
            <person name="Nierman W.C."/>
            <person name="Fouts D.E."/>
        </authorList>
    </citation>
    <scope>NUCLEOTIDE SEQUENCE [LARGE SCALE GENOMIC DNA]</scope>
    <source>
        <strain evidence="1 2">CBC1416</strain>
    </source>
</reference>
<dbReference type="EMBL" id="AKWE02000048">
    <property type="protein sequence ID" value="EMO59055.1"/>
    <property type="molecule type" value="Genomic_DNA"/>
</dbReference>
<comment type="caution">
    <text evidence="1">The sequence shown here is derived from an EMBL/GenBank/DDBJ whole genome shotgun (WGS) entry which is preliminary data.</text>
</comment>
<evidence type="ECO:0000313" key="1">
    <source>
        <dbReference type="EMBL" id="EMO59055.1"/>
    </source>
</evidence>
<organism evidence="1 2">
    <name type="scientific">Leptospira santarosai str. CBC1416</name>
    <dbReference type="NCBI Taxonomy" id="1193059"/>
    <lineage>
        <taxon>Bacteria</taxon>
        <taxon>Pseudomonadati</taxon>
        <taxon>Spirochaetota</taxon>
        <taxon>Spirochaetia</taxon>
        <taxon>Leptospirales</taxon>
        <taxon>Leptospiraceae</taxon>
        <taxon>Leptospira</taxon>
    </lineage>
</organism>
<dbReference type="Proteomes" id="UP000012149">
    <property type="component" value="Unassembled WGS sequence"/>
</dbReference>
<protein>
    <submittedName>
        <fullName evidence="1">Uncharacterized protein</fullName>
    </submittedName>
</protein>
<accession>M6VQM0</accession>
<gene>
    <name evidence="1" type="ORF">LEP1GSC161_3446</name>
</gene>
<proteinExistence type="predicted"/>
<dbReference type="AlphaFoldDB" id="M6VQM0"/>